<name>A0A2T5PGG1_ECTOL</name>
<evidence type="ECO:0000259" key="1">
    <source>
        <dbReference type="Pfam" id="PF01610"/>
    </source>
</evidence>
<dbReference type="PANTHER" id="PTHR33498:SF1">
    <property type="entry name" value="TRANSPOSASE FOR INSERTION SEQUENCE ELEMENT IS1557"/>
    <property type="match status" value="1"/>
</dbReference>
<accession>A0A2T5PGG1</accession>
<evidence type="ECO:0000313" key="4">
    <source>
        <dbReference type="Proteomes" id="UP000244052"/>
    </source>
</evidence>
<reference evidence="3 4" key="1">
    <citation type="submission" date="2018-04" db="EMBL/GenBank/DDBJ databases">
        <title>Pseudomonas sp. nov., isolated from mangrove soil.</title>
        <authorList>
            <person name="Chen C."/>
        </authorList>
    </citation>
    <scope>NUCLEOTIDE SEQUENCE [LARGE SCALE GENOMIC DNA]</scope>
    <source>
        <strain evidence="3 4">JCM 14246</strain>
    </source>
</reference>
<proteinExistence type="predicted"/>
<feature type="domain" description="Transposase IS204/IS1001/IS1096/IS1165 helix-turn-helix" evidence="2">
    <location>
        <begin position="101"/>
        <end position="144"/>
    </location>
</feature>
<evidence type="ECO:0000259" key="2">
    <source>
        <dbReference type="Pfam" id="PF13542"/>
    </source>
</evidence>
<keyword evidence="4" id="KW-1185">Reference proteome</keyword>
<dbReference type="InterPro" id="IPR047951">
    <property type="entry name" value="Transpos_ISL3"/>
</dbReference>
<comment type="caution">
    <text evidence="3">The sequence shown here is derived from an EMBL/GenBank/DDBJ whole genome shotgun (WGS) entry which is preliminary data.</text>
</comment>
<dbReference type="InterPro" id="IPR032877">
    <property type="entry name" value="Transposase_HTH"/>
</dbReference>
<dbReference type="InterPro" id="IPR002560">
    <property type="entry name" value="Transposase_DDE"/>
</dbReference>
<dbReference type="Pfam" id="PF13542">
    <property type="entry name" value="HTH_Tnp_ISL3"/>
    <property type="match status" value="1"/>
</dbReference>
<feature type="domain" description="Transposase IS204/IS1001/IS1096/IS1165 DDE" evidence="1">
    <location>
        <begin position="160"/>
        <end position="395"/>
    </location>
</feature>
<dbReference type="NCBIfam" id="NF033550">
    <property type="entry name" value="transpos_ISL3"/>
    <property type="match status" value="1"/>
</dbReference>
<dbReference type="Proteomes" id="UP000244052">
    <property type="component" value="Unassembled WGS sequence"/>
</dbReference>
<organism evidence="3 4">
    <name type="scientific">Ectopseudomonas oleovorans</name>
    <name type="common">Pseudomonas oleovorans</name>
    <dbReference type="NCBI Taxonomy" id="301"/>
    <lineage>
        <taxon>Bacteria</taxon>
        <taxon>Pseudomonadati</taxon>
        <taxon>Pseudomonadota</taxon>
        <taxon>Gammaproteobacteria</taxon>
        <taxon>Pseudomonadales</taxon>
        <taxon>Pseudomonadaceae</taxon>
        <taxon>Ectopseudomonas</taxon>
    </lineage>
</organism>
<dbReference type="PANTHER" id="PTHR33498">
    <property type="entry name" value="TRANSPOSASE FOR INSERTION SEQUENCE ELEMENT IS1557"/>
    <property type="match status" value="1"/>
</dbReference>
<evidence type="ECO:0000313" key="3">
    <source>
        <dbReference type="EMBL" id="PTU76833.1"/>
    </source>
</evidence>
<dbReference type="AlphaFoldDB" id="A0A2T5PGG1"/>
<dbReference type="Pfam" id="PF01610">
    <property type="entry name" value="DDE_Tnp_ISL3"/>
    <property type="match status" value="1"/>
</dbReference>
<dbReference type="EMBL" id="QASO01000129">
    <property type="protein sequence ID" value="PTU76833.1"/>
    <property type="molecule type" value="Genomic_DNA"/>
</dbReference>
<gene>
    <name evidence="3" type="ORF">DBO86_22795</name>
</gene>
<sequence length="455" mass="53289">MRCPPKGVSVPESLSLLHPLKVEIVEFLEDDHDFQFKVEFPAPEFCTACGAIGQSIRFSKKLTKYVDLPIRGKRTVLWGMRRRYKCKTCGKVFSPALLDFDEKHRMTKRCHAYVIKHAMTSTNSAVARDLGVDESVVRRALRDYCAEQEAGYRPMLPRVLGIDELLVGGEYRCVLINLEETTIIDVLPNRKKIVIHNYISNMRGRDRVQIVCQDMFHPYKDVSLELFPNATVIVDKFHVVRYANDAMDQIRKRIKRGLTAPQKRTLKGDRKLMLMRRRDLDVWAHLKIKTWFDQFPELGTAYNLKEGFYNIWNSKTHHAARQAYDDWRQRIPAEQEKDWKVVTTMMTNWGEYIFNYFKFIPQRYTNALTESINRYLRDVNRNARGLSFEMFRAKIMFTLEHKVKPPETKRLAPFLAREIMAVEPIEDELVDYGVPIFSILQLYSEPETGAFQEEG</sequence>
<protein>
    <submittedName>
        <fullName evidence="3">ISL3 family transposase</fullName>
    </submittedName>
</protein>